<protein>
    <submittedName>
        <fullName evidence="1">Uncharacterized protein</fullName>
    </submittedName>
</protein>
<evidence type="ECO:0000313" key="2">
    <source>
        <dbReference type="Proteomes" id="UP001515641"/>
    </source>
</evidence>
<sequence length="316" mass="35131">MNIYIGGLQCASGQNKDFPVRNKLQSVVEYAQACLSDSCRIVMDAISIALKNKDRSCPMFFTLPEFFWNIKWSDVYSANEISQLSDFYLDNLSDKVGLILREMPADVFGKVILLAGTAATLIQTKEGLYEPINYCLIVDNFSGVGGTPSTVSALPKRNTSTIDFGKPDAVDVDYYIANLSNSLHIPILNKSMVASEHNSAESYGEQLNNRLLDGCPFSIDICLDYERLDFDEQKKSLMNANTKIDFLLACGMPINENHRYPDSVQYAARNDGASDGKIEFFSVSKNRIFQKITPEVLIPPVNLGKSALVMAKLDIR</sequence>
<evidence type="ECO:0000313" key="1">
    <source>
        <dbReference type="EMBL" id="NHR07253.1"/>
    </source>
</evidence>
<accession>A0ABX0L8C9</accession>
<keyword evidence="2" id="KW-1185">Reference proteome</keyword>
<gene>
    <name evidence="1" type="ORF">HA052_18855</name>
</gene>
<organism evidence="1 2">
    <name type="scientific">Chromobacterium fluminis</name>
    <dbReference type="NCBI Taxonomy" id="3044269"/>
    <lineage>
        <taxon>Bacteria</taxon>
        <taxon>Pseudomonadati</taxon>
        <taxon>Pseudomonadota</taxon>
        <taxon>Betaproteobacteria</taxon>
        <taxon>Neisseriales</taxon>
        <taxon>Chromobacteriaceae</taxon>
        <taxon>Chromobacterium</taxon>
    </lineage>
</organism>
<name>A0ABX0L8C9_9NEIS</name>
<dbReference type="RefSeq" id="WP_166453090.1">
    <property type="nucleotide sequence ID" value="NZ_JAAOMA010000031.1"/>
</dbReference>
<reference evidence="1 2" key="1">
    <citation type="submission" date="2020-03" db="EMBL/GenBank/DDBJ databases">
        <title>Draft genome sequence of environmentally isolated cultures.</title>
        <authorList>
            <person name="Wilson H.S."/>
            <person name="De Leon M.E."/>
        </authorList>
    </citation>
    <scope>NUCLEOTIDE SEQUENCE [LARGE SCALE GENOMIC DNA]</scope>
    <source>
        <strain evidence="1 2">HSC-31F16</strain>
    </source>
</reference>
<proteinExistence type="predicted"/>
<dbReference type="Proteomes" id="UP001515641">
    <property type="component" value="Unassembled WGS sequence"/>
</dbReference>
<dbReference type="EMBL" id="JAAOMA010000031">
    <property type="protein sequence ID" value="NHR07253.1"/>
    <property type="molecule type" value="Genomic_DNA"/>
</dbReference>
<comment type="caution">
    <text evidence="1">The sequence shown here is derived from an EMBL/GenBank/DDBJ whole genome shotgun (WGS) entry which is preliminary data.</text>
</comment>